<gene>
    <name evidence="3" type="ORF">MSAN_01052700</name>
</gene>
<dbReference type="EMBL" id="JACAZH010000007">
    <property type="protein sequence ID" value="KAF7363944.1"/>
    <property type="molecule type" value="Genomic_DNA"/>
</dbReference>
<dbReference type="Proteomes" id="UP000623467">
    <property type="component" value="Unassembled WGS sequence"/>
</dbReference>
<sequence>MSFDPHAEVEPASPPFPSRFLLSPDRAVKEKNDQANTSKFATTPTFPATLTHTIGYYPASLCALIVWLVFVILLLWLLESAVRHGPESLSQPWAYITLPGLLITVFAQGHGAVTAMHLSRVSVSALHSVRTSPGTWAEVFWISDRAWQGPAGILSTFLTASRLRVRTSTHFIICALTCLTALATPIILSRAYPIRTITVNVDSTINPSALSKTLFGNVDAVYLPPGASRDNDPLDFFFAGNVDGKTVRLPGLRLSGQCAPIDTTVSGFGDFPNYCEAQIPNVPYSTGVMTFKPVTVNLTMMACCNSSWAPVFGDGNPTVATNFGYIYLQSNNDSLTSAADVSGVIRCDSVFSTGNATVSGANGTYLNFTEEALFNATQEGEPLLDPLLALFYYLGSDISTDDSLTAALARALGYVETSVNNASYNNPTLQEMAAGFWRGVSSNVAGIGLNSRSNDSSYTAVQSVQTAVYVREQNFATGAYALLALWLFLLVLITARSFRPTFRGSFDSYITATLVLDKPGLMESSSGLGGLTANKSLREPFGRVEQDESGRLVVVDQ</sequence>
<name>A0A8H6YRP9_9AGAR</name>
<dbReference type="OrthoDB" id="3043899at2759"/>
<organism evidence="3 4">
    <name type="scientific">Mycena sanguinolenta</name>
    <dbReference type="NCBI Taxonomy" id="230812"/>
    <lineage>
        <taxon>Eukaryota</taxon>
        <taxon>Fungi</taxon>
        <taxon>Dikarya</taxon>
        <taxon>Basidiomycota</taxon>
        <taxon>Agaricomycotina</taxon>
        <taxon>Agaricomycetes</taxon>
        <taxon>Agaricomycetidae</taxon>
        <taxon>Agaricales</taxon>
        <taxon>Marasmiineae</taxon>
        <taxon>Mycenaceae</taxon>
        <taxon>Mycena</taxon>
    </lineage>
</organism>
<reference evidence="3" key="1">
    <citation type="submission" date="2020-05" db="EMBL/GenBank/DDBJ databases">
        <title>Mycena genomes resolve the evolution of fungal bioluminescence.</title>
        <authorList>
            <person name="Tsai I.J."/>
        </authorList>
    </citation>
    <scope>NUCLEOTIDE SEQUENCE</scope>
    <source>
        <strain evidence="3">160909Yilan</strain>
    </source>
</reference>
<evidence type="ECO:0000256" key="1">
    <source>
        <dbReference type="SAM" id="MobiDB-lite"/>
    </source>
</evidence>
<feature type="transmembrane region" description="Helical" evidence="2">
    <location>
        <begin position="54"/>
        <end position="78"/>
    </location>
</feature>
<keyword evidence="2" id="KW-1133">Transmembrane helix</keyword>
<comment type="caution">
    <text evidence="3">The sequence shown here is derived from an EMBL/GenBank/DDBJ whole genome shotgun (WGS) entry which is preliminary data.</text>
</comment>
<protein>
    <submittedName>
        <fullName evidence="3">Uncharacterized protein</fullName>
    </submittedName>
</protein>
<evidence type="ECO:0000313" key="4">
    <source>
        <dbReference type="Proteomes" id="UP000623467"/>
    </source>
</evidence>
<keyword evidence="2" id="KW-0812">Transmembrane</keyword>
<evidence type="ECO:0000256" key="2">
    <source>
        <dbReference type="SAM" id="Phobius"/>
    </source>
</evidence>
<keyword evidence="4" id="KW-1185">Reference proteome</keyword>
<keyword evidence="2" id="KW-0472">Membrane</keyword>
<feature type="transmembrane region" description="Helical" evidence="2">
    <location>
        <begin position="171"/>
        <end position="192"/>
    </location>
</feature>
<accession>A0A8H6YRP9</accession>
<proteinExistence type="predicted"/>
<feature type="region of interest" description="Disordered" evidence="1">
    <location>
        <begin position="1"/>
        <end position="20"/>
    </location>
</feature>
<evidence type="ECO:0000313" key="3">
    <source>
        <dbReference type="EMBL" id="KAF7363944.1"/>
    </source>
</evidence>
<feature type="transmembrane region" description="Helical" evidence="2">
    <location>
        <begin position="475"/>
        <end position="495"/>
    </location>
</feature>
<dbReference type="AlphaFoldDB" id="A0A8H6YRP9"/>